<accession>A0AAV7PMB8</accession>
<dbReference type="AlphaFoldDB" id="A0AAV7PMB8"/>
<evidence type="ECO:0000313" key="3">
    <source>
        <dbReference type="Proteomes" id="UP001066276"/>
    </source>
</evidence>
<evidence type="ECO:0000313" key="2">
    <source>
        <dbReference type="EMBL" id="KAJ1129432.1"/>
    </source>
</evidence>
<feature type="compositionally biased region" description="Low complexity" evidence="1">
    <location>
        <begin position="61"/>
        <end position="73"/>
    </location>
</feature>
<keyword evidence="3" id="KW-1185">Reference proteome</keyword>
<sequence>MPTPPPHTLKWAQQAASHKDGRPKESSPALYAPATHEPAQRRGLRERHISAMRGGGGSGGAQQRPTRTAAARRWPLSPRQATAVGPRWIALQSRATCAGG</sequence>
<evidence type="ECO:0000256" key="1">
    <source>
        <dbReference type="SAM" id="MobiDB-lite"/>
    </source>
</evidence>
<dbReference type="Proteomes" id="UP001066276">
    <property type="component" value="Chromosome 7"/>
</dbReference>
<name>A0AAV7PMB8_PLEWA</name>
<protein>
    <submittedName>
        <fullName evidence="2">Uncharacterized protein</fullName>
    </submittedName>
</protein>
<proteinExistence type="predicted"/>
<gene>
    <name evidence="2" type="ORF">NDU88_007802</name>
</gene>
<dbReference type="EMBL" id="JANPWB010000011">
    <property type="protein sequence ID" value="KAJ1129432.1"/>
    <property type="molecule type" value="Genomic_DNA"/>
</dbReference>
<comment type="caution">
    <text evidence="2">The sequence shown here is derived from an EMBL/GenBank/DDBJ whole genome shotgun (WGS) entry which is preliminary data.</text>
</comment>
<organism evidence="2 3">
    <name type="scientific">Pleurodeles waltl</name>
    <name type="common">Iberian ribbed newt</name>
    <dbReference type="NCBI Taxonomy" id="8319"/>
    <lineage>
        <taxon>Eukaryota</taxon>
        <taxon>Metazoa</taxon>
        <taxon>Chordata</taxon>
        <taxon>Craniata</taxon>
        <taxon>Vertebrata</taxon>
        <taxon>Euteleostomi</taxon>
        <taxon>Amphibia</taxon>
        <taxon>Batrachia</taxon>
        <taxon>Caudata</taxon>
        <taxon>Salamandroidea</taxon>
        <taxon>Salamandridae</taxon>
        <taxon>Pleurodelinae</taxon>
        <taxon>Pleurodeles</taxon>
    </lineage>
</organism>
<feature type="region of interest" description="Disordered" evidence="1">
    <location>
        <begin position="1"/>
        <end position="82"/>
    </location>
</feature>
<reference evidence="2" key="1">
    <citation type="journal article" date="2022" name="bioRxiv">
        <title>Sequencing and chromosome-scale assembly of the giantPleurodeles waltlgenome.</title>
        <authorList>
            <person name="Brown T."/>
            <person name="Elewa A."/>
            <person name="Iarovenko S."/>
            <person name="Subramanian E."/>
            <person name="Araus A.J."/>
            <person name="Petzold A."/>
            <person name="Susuki M."/>
            <person name="Suzuki K.-i.T."/>
            <person name="Hayashi T."/>
            <person name="Toyoda A."/>
            <person name="Oliveira C."/>
            <person name="Osipova E."/>
            <person name="Leigh N.D."/>
            <person name="Simon A."/>
            <person name="Yun M.H."/>
        </authorList>
    </citation>
    <scope>NUCLEOTIDE SEQUENCE</scope>
    <source>
        <strain evidence="2">20211129_DDA</strain>
        <tissue evidence="2">Liver</tissue>
    </source>
</reference>